<accession>A0ABS5CP55</accession>
<protein>
    <recommendedName>
        <fullName evidence="3">DUF4348 domain-containing protein</fullName>
    </recommendedName>
</protein>
<evidence type="ECO:0008006" key="3">
    <source>
        <dbReference type="Google" id="ProtNLM"/>
    </source>
</evidence>
<sequence>MKNILITSVLVFSLISCLNKHKNDVILNNDQNIRKENFDIFFDRFNNDSVFQISRIIFPLNNEIYDFESDKFFKEKIKQENWKYFNFATLSKKYITTLDKIKEDEVKLNIQIVDTGVNIDYFFTFKSNKWVLVKIIDQST</sequence>
<dbReference type="PROSITE" id="PS51257">
    <property type="entry name" value="PROKAR_LIPOPROTEIN"/>
    <property type="match status" value="1"/>
</dbReference>
<comment type="caution">
    <text evidence="1">The sequence shown here is derived from an EMBL/GenBank/DDBJ whole genome shotgun (WGS) entry which is preliminary data.</text>
</comment>
<dbReference type="EMBL" id="JAGFBU010000001">
    <property type="protein sequence ID" value="MBP4140407.1"/>
    <property type="molecule type" value="Genomic_DNA"/>
</dbReference>
<name>A0ABS5CP55_9FLAO</name>
<gene>
    <name evidence="1" type="ORF">J3S90_01150</name>
</gene>
<dbReference type="Gene3D" id="3.10.450.410">
    <property type="match status" value="1"/>
</dbReference>
<evidence type="ECO:0000313" key="1">
    <source>
        <dbReference type="EMBL" id="MBP4140407.1"/>
    </source>
</evidence>
<keyword evidence="2" id="KW-1185">Reference proteome</keyword>
<reference evidence="1 2" key="1">
    <citation type="submission" date="2021-03" db="EMBL/GenBank/DDBJ databases">
        <title>Flavobacterium Flabelliformis Sp. Nov. And Flavobacterium Geliluteum Sp. Nov., Two Novel Multidrug Resistant Psychrophilic Species Isolated From Antarctica.</title>
        <authorList>
            <person name="Kralova S."/>
            <person name="Busse H.J."/>
            <person name="Bezdicek M."/>
            <person name="Nykrynova M."/>
            <person name="Kroupova E."/>
            <person name="Krsek D."/>
            <person name="Sedlacek I."/>
        </authorList>
    </citation>
    <scope>NUCLEOTIDE SEQUENCE [LARGE SCALE GENOMIC DNA]</scope>
    <source>
        <strain evidence="1 2">P4023</strain>
    </source>
</reference>
<evidence type="ECO:0000313" key="2">
    <source>
        <dbReference type="Proteomes" id="UP000674217"/>
    </source>
</evidence>
<proteinExistence type="predicted"/>
<dbReference type="Proteomes" id="UP000674217">
    <property type="component" value="Unassembled WGS sequence"/>
</dbReference>
<organism evidence="1 2">
    <name type="scientific">Flavobacterium flabelliforme</name>
    <dbReference type="NCBI Taxonomy" id="2816119"/>
    <lineage>
        <taxon>Bacteria</taxon>
        <taxon>Pseudomonadati</taxon>
        <taxon>Bacteroidota</taxon>
        <taxon>Flavobacteriia</taxon>
        <taxon>Flavobacteriales</taxon>
        <taxon>Flavobacteriaceae</taxon>
        <taxon>Flavobacterium</taxon>
    </lineage>
</organism>
<dbReference type="RefSeq" id="WP_210644152.1">
    <property type="nucleotide sequence ID" value="NZ_JAGFBU010000001.1"/>
</dbReference>